<evidence type="ECO:0000259" key="3">
    <source>
        <dbReference type="Pfam" id="PF16754"/>
    </source>
</evidence>
<dbReference type="Gene3D" id="1.10.530.40">
    <property type="match status" value="1"/>
</dbReference>
<sequence>MAEANGLSGTSALIEGTDFGDNIRASLPSAIGSAIGGYLAEGGGSGPGLLEAIGEKLKGGPTFIPEQESVWQYEVDARNTLYKPVAANGNLVLAKNETQRKILALKNYLTPSENDKINSLYLAEQKTNGDSAALEVVLARATAILNSRAAQPELLSEIEIDWNLIRKWEGFELKVYYVKDNSNRAFPNSGVTIGTGFDLGRRTSDELLAMGIDGGLVTKLTPYLGKRGNAARDIVEQRPLTLSQREVSTLDALMRAKKAISVAETYNKVSKDYRFQDLASGFQTAIASVHFQYGSIRATPMFMKQVTNQQWGAAIKNLRNFGDVFKSRRVDEADLMQNTLTQIDRAAGIRIGKRG</sequence>
<protein>
    <recommendedName>
        <fullName evidence="3">Pesticin C-terminal domain-containing protein</fullName>
    </recommendedName>
</protein>
<dbReference type="Pfam" id="PF16754">
    <property type="entry name" value="Pesticin"/>
    <property type="match status" value="1"/>
</dbReference>
<comment type="caution">
    <text evidence="4">The sequence shown here is derived from an EMBL/GenBank/DDBJ whole genome shotgun (WGS) entry which is preliminary data.</text>
</comment>
<dbReference type="InterPro" id="IPR031922">
    <property type="entry name" value="Pesticin_C"/>
</dbReference>
<gene>
    <name evidence="4" type="ORF">PsB1_2008</name>
</gene>
<evidence type="ECO:0000313" key="5">
    <source>
        <dbReference type="Proteomes" id="UP001161064"/>
    </source>
</evidence>
<evidence type="ECO:0000313" key="4">
    <source>
        <dbReference type="EMBL" id="GIU67854.1"/>
    </source>
</evidence>
<dbReference type="SUPFAM" id="SSF53955">
    <property type="entry name" value="Lysozyme-like"/>
    <property type="match status" value="1"/>
</dbReference>
<organism evidence="4 5">
    <name type="scientific">Candidatus Phycosocius spiralis</name>
    <dbReference type="NCBI Taxonomy" id="2815099"/>
    <lineage>
        <taxon>Bacteria</taxon>
        <taxon>Pseudomonadati</taxon>
        <taxon>Pseudomonadota</taxon>
        <taxon>Alphaproteobacteria</taxon>
        <taxon>Caulobacterales</taxon>
        <taxon>Caulobacterales incertae sedis</taxon>
        <taxon>Candidatus Phycosocius</taxon>
    </lineage>
</organism>
<keyword evidence="1" id="KW-0929">Antimicrobial</keyword>
<dbReference type="InterPro" id="IPR023346">
    <property type="entry name" value="Lysozyme-like_dom_sf"/>
</dbReference>
<reference evidence="4" key="2">
    <citation type="journal article" date="2023" name="ISME Commun">
        <title>Characterization of a bloom-associated alphaproteobacterial lineage, 'Candidatus Phycosocius': insights into freshwater algal-bacterial interactions.</title>
        <authorList>
            <person name="Tanabe Y."/>
            <person name="Yamaguchi H."/>
            <person name="Yoshida M."/>
            <person name="Kai A."/>
            <person name="Okazaki Y."/>
        </authorList>
    </citation>
    <scope>NUCLEOTIDE SEQUENCE</scope>
    <source>
        <strain evidence="4">BOTRYCO-1</strain>
    </source>
</reference>
<accession>A0ABQ4PYW0</accession>
<proteinExistence type="predicted"/>
<evidence type="ECO:0000256" key="2">
    <source>
        <dbReference type="ARBA" id="ARBA00022638"/>
    </source>
</evidence>
<dbReference type="CDD" id="cd16902">
    <property type="entry name" value="pesticin_lyz"/>
    <property type="match status" value="1"/>
</dbReference>
<dbReference type="Proteomes" id="UP001161064">
    <property type="component" value="Unassembled WGS sequence"/>
</dbReference>
<dbReference type="EMBL" id="BPFZ01000015">
    <property type="protein sequence ID" value="GIU67854.1"/>
    <property type="molecule type" value="Genomic_DNA"/>
</dbReference>
<feature type="domain" description="Pesticin C-terminal" evidence="3">
    <location>
        <begin position="160"/>
        <end position="311"/>
    </location>
</feature>
<name>A0ABQ4PYW0_9PROT</name>
<keyword evidence="5" id="KW-1185">Reference proteome</keyword>
<dbReference type="InterPro" id="IPR023347">
    <property type="entry name" value="Lysozyme_dom_sf"/>
</dbReference>
<reference evidence="4" key="1">
    <citation type="submission" date="2021-05" db="EMBL/GenBank/DDBJ databases">
        <authorList>
            <person name="Tanabe Y."/>
        </authorList>
    </citation>
    <scope>NUCLEOTIDE SEQUENCE</scope>
    <source>
        <strain evidence="4">BOTRYCO-1</strain>
    </source>
</reference>
<keyword evidence="2" id="KW-0081">Bacteriolytic enzyme</keyword>
<evidence type="ECO:0000256" key="1">
    <source>
        <dbReference type="ARBA" id="ARBA00022529"/>
    </source>
</evidence>